<name>K1Q4C0_MAGGI</name>
<feature type="compositionally biased region" description="Acidic residues" evidence="1">
    <location>
        <begin position="132"/>
        <end position="142"/>
    </location>
</feature>
<feature type="compositionally biased region" description="Basic and acidic residues" evidence="1">
    <location>
        <begin position="112"/>
        <end position="131"/>
    </location>
</feature>
<dbReference type="AlphaFoldDB" id="K1Q4C0"/>
<sequence>MVFHEEPRFCKPSDIIDQFMNRIKDAVLDAADTISRASGSEGSRSQCRSSVSEVMVNTKTTPRRAKEICPVCFVELDGKDAWSEHVLSCASSMMVCKACHVSFKKKEYLQKHMRTKHPDAPSSTHKDTSHDQEDDSGWDVDPEVQLGEVRTEPAEKEMEALPSTSQDDFILGRVVRKRTAPSPVFLSRRTNLGVVEETVSKKSVEFGIQTDNLDPVLSKIMVDEATQTEGYHRRVKEITITKYHENGQKIKRIKKSEELFDL</sequence>
<dbReference type="InterPro" id="IPR013087">
    <property type="entry name" value="Znf_C2H2_type"/>
</dbReference>
<evidence type="ECO:0000313" key="2">
    <source>
        <dbReference type="EMBL" id="EKC31402.1"/>
    </source>
</evidence>
<dbReference type="PROSITE" id="PS00028">
    <property type="entry name" value="ZINC_FINGER_C2H2_1"/>
    <property type="match status" value="1"/>
</dbReference>
<dbReference type="PROSITE" id="PS50157">
    <property type="entry name" value="ZINC_FINGER_C2H2_2"/>
    <property type="match status" value="1"/>
</dbReference>
<dbReference type="HOGENOM" id="CLU_1062666_0_0_1"/>
<dbReference type="InParanoid" id="K1Q4C0"/>
<reference evidence="2" key="1">
    <citation type="journal article" date="2012" name="Nature">
        <title>The oyster genome reveals stress adaptation and complexity of shell formation.</title>
        <authorList>
            <person name="Zhang G."/>
            <person name="Fang X."/>
            <person name="Guo X."/>
            <person name="Li L."/>
            <person name="Luo R."/>
            <person name="Xu F."/>
            <person name="Yang P."/>
            <person name="Zhang L."/>
            <person name="Wang X."/>
            <person name="Qi H."/>
            <person name="Xiong Z."/>
            <person name="Que H."/>
            <person name="Xie Y."/>
            <person name="Holland P.W."/>
            <person name="Paps J."/>
            <person name="Zhu Y."/>
            <person name="Wu F."/>
            <person name="Chen Y."/>
            <person name="Wang J."/>
            <person name="Peng C."/>
            <person name="Meng J."/>
            <person name="Yang L."/>
            <person name="Liu J."/>
            <person name="Wen B."/>
            <person name="Zhang N."/>
            <person name="Huang Z."/>
            <person name="Zhu Q."/>
            <person name="Feng Y."/>
            <person name="Mount A."/>
            <person name="Hedgecock D."/>
            <person name="Xu Z."/>
            <person name="Liu Y."/>
            <person name="Domazet-Loso T."/>
            <person name="Du Y."/>
            <person name="Sun X."/>
            <person name="Zhang S."/>
            <person name="Liu B."/>
            <person name="Cheng P."/>
            <person name="Jiang X."/>
            <person name="Li J."/>
            <person name="Fan D."/>
            <person name="Wang W."/>
            <person name="Fu W."/>
            <person name="Wang T."/>
            <person name="Wang B."/>
            <person name="Zhang J."/>
            <person name="Peng Z."/>
            <person name="Li Y."/>
            <person name="Li N."/>
            <person name="Wang J."/>
            <person name="Chen M."/>
            <person name="He Y."/>
            <person name="Tan F."/>
            <person name="Song X."/>
            <person name="Zheng Q."/>
            <person name="Huang R."/>
            <person name="Yang H."/>
            <person name="Du X."/>
            <person name="Chen L."/>
            <person name="Yang M."/>
            <person name="Gaffney P.M."/>
            <person name="Wang S."/>
            <person name="Luo L."/>
            <person name="She Z."/>
            <person name="Ming Y."/>
            <person name="Huang W."/>
            <person name="Zhang S."/>
            <person name="Huang B."/>
            <person name="Zhang Y."/>
            <person name="Qu T."/>
            <person name="Ni P."/>
            <person name="Miao G."/>
            <person name="Wang J."/>
            <person name="Wang Q."/>
            <person name="Steinberg C.E."/>
            <person name="Wang H."/>
            <person name="Li N."/>
            <person name="Qian L."/>
            <person name="Zhang G."/>
            <person name="Li Y."/>
            <person name="Yang H."/>
            <person name="Liu X."/>
            <person name="Wang J."/>
            <person name="Yin Y."/>
            <person name="Wang J."/>
        </authorList>
    </citation>
    <scope>NUCLEOTIDE SEQUENCE [LARGE SCALE GENOMIC DNA]</scope>
    <source>
        <strain evidence="2">05x7-T-G4-1.051#20</strain>
    </source>
</reference>
<protein>
    <submittedName>
        <fullName evidence="2">Uncharacterized protein</fullName>
    </submittedName>
</protein>
<evidence type="ECO:0000256" key="1">
    <source>
        <dbReference type="SAM" id="MobiDB-lite"/>
    </source>
</evidence>
<accession>K1Q4C0</accession>
<dbReference type="Gene3D" id="3.30.160.60">
    <property type="entry name" value="Classic Zinc Finger"/>
    <property type="match status" value="1"/>
</dbReference>
<gene>
    <name evidence="2" type="ORF">CGI_10014002</name>
</gene>
<proteinExistence type="predicted"/>
<dbReference type="EMBL" id="JH818027">
    <property type="protein sequence ID" value="EKC31402.1"/>
    <property type="molecule type" value="Genomic_DNA"/>
</dbReference>
<feature type="region of interest" description="Disordered" evidence="1">
    <location>
        <begin position="112"/>
        <end position="143"/>
    </location>
</feature>
<organism evidence="2">
    <name type="scientific">Magallana gigas</name>
    <name type="common">Pacific oyster</name>
    <name type="synonym">Crassostrea gigas</name>
    <dbReference type="NCBI Taxonomy" id="29159"/>
    <lineage>
        <taxon>Eukaryota</taxon>
        <taxon>Metazoa</taxon>
        <taxon>Spiralia</taxon>
        <taxon>Lophotrochozoa</taxon>
        <taxon>Mollusca</taxon>
        <taxon>Bivalvia</taxon>
        <taxon>Autobranchia</taxon>
        <taxon>Pteriomorphia</taxon>
        <taxon>Ostreida</taxon>
        <taxon>Ostreoidea</taxon>
        <taxon>Ostreidae</taxon>
        <taxon>Magallana</taxon>
    </lineage>
</organism>